<comment type="caution">
    <text evidence="1">The sequence shown here is derived from an EMBL/GenBank/DDBJ whole genome shotgun (WGS) entry which is preliminary data.</text>
</comment>
<dbReference type="EMBL" id="JAIQ01000083">
    <property type="protein sequence ID" value="KLE00597.1"/>
    <property type="molecule type" value="Genomic_DNA"/>
</dbReference>
<accession>A0A0G9K246</accession>
<organism evidence="1 2">
    <name type="scientific">Aliarcobacter butzleri L348</name>
    <dbReference type="NCBI Taxonomy" id="1447256"/>
    <lineage>
        <taxon>Bacteria</taxon>
        <taxon>Pseudomonadati</taxon>
        <taxon>Campylobacterota</taxon>
        <taxon>Epsilonproteobacteria</taxon>
        <taxon>Campylobacterales</taxon>
        <taxon>Arcobacteraceae</taxon>
        <taxon>Aliarcobacter</taxon>
    </lineage>
</organism>
<dbReference type="RefSeq" id="WP_046992870.1">
    <property type="nucleotide sequence ID" value="NZ_JAIQ01000083.1"/>
</dbReference>
<reference evidence="1 2" key="1">
    <citation type="submission" date="2014-01" db="EMBL/GenBank/DDBJ databases">
        <title>Development of a Comparative Genomic Fingerprinting Assay for High Resolution Genotyping of Arcobacter butzleri.</title>
        <authorList>
            <person name="Webb A.L."/>
            <person name="Inglis G.D."/>
            <person name="Kruczkiewicz P."/>
            <person name="Selinger L.B."/>
            <person name="Taboada E.N."/>
        </authorList>
    </citation>
    <scope>NUCLEOTIDE SEQUENCE [LARGE SCALE GENOMIC DNA]</scope>
    <source>
        <strain evidence="1 2">L348</strain>
    </source>
</reference>
<dbReference type="PATRIC" id="fig|1447256.3.peg.1055"/>
<sequence>MEIVLFRTGEKIEVNTPKELKEILKYCNPLMMNFYKKQLPMLEIKGFGESIEINKIGITR</sequence>
<protein>
    <submittedName>
        <fullName evidence="1">Uncharacterized protein</fullName>
    </submittedName>
</protein>
<evidence type="ECO:0000313" key="1">
    <source>
        <dbReference type="EMBL" id="KLE00597.1"/>
    </source>
</evidence>
<proteinExistence type="predicted"/>
<gene>
    <name evidence="1" type="ORF">AA20_05430</name>
</gene>
<name>A0A0G9K246_9BACT</name>
<evidence type="ECO:0000313" key="2">
    <source>
        <dbReference type="Proteomes" id="UP000035514"/>
    </source>
</evidence>
<dbReference type="AlphaFoldDB" id="A0A0G9K246"/>
<dbReference type="Proteomes" id="UP000035514">
    <property type="component" value="Unassembled WGS sequence"/>
</dbReference>